<protein>
    <submittedName>
        <fullName evidence="1">Uncharacterized protein</fullName>
    </submittedName>
</protein>
<sequence length="82" mass="9131">MVHLAAVPAEVTAKRRHVCLLTWCLDTMACRSTSCLTVIRASQRVSGKKCLNFLARSCPCRLRIIRRPTDKLSASTGSWLTL</sequence>
<dbReference type="EMBL" id="QXGF01009373">
    <property type="protein sequence ID" value="KAE8916679.1"/>
    <property type="molecule type" value="Genomic_DNA"/>
</dbReference>
<proteinExistence type="predicted"/>
<dbReference type="Proteomes" id="UP000429523">
    <property type="component" value="Unassembled WGS sequence"/>
</dbReference>
<organism evidence="1 2">
    <name type="scientific">Phytophthora fragariae</name>
    <dbReference type="NCBI Taxonomy" id="53985"/>
    <lineage>
        <taxon>Eukaryota</taxon>
        <taxon>Sar</taxon>
        <taxon>Stramenopiles</taxon>
        <taxon>Oomycota</taxon>
        <taxon>Peronosporomycetes</taxon>
        <taxon>Peronosporales</taxon>
        <taxon>Peronosporaceae</taxon>
        <taxon>Phytophthora</taxon>
    </lineage>
</organism>
<comment type="caution">
    <text evidence="1">The sequence shown here is derived from an EMBL/GenBank/DDBJ whole genome shotgun (WGS) entry which is preliminary data.</text>
</comment>
<evidence type="ECO:0000313" key="2">
    <source>
        <dbReference type="Proteomes" id="UP000429523"/>
    </source>
</evidence>
<evidence type="ECO:0000313" key="1">
    <source>
        <dbReference type="EMBL" id="KAE8916679.1"/>
    </source>
</evidence>
<accession>A0A6A3D5R5</accession>
<reference evidence="1 2" key="1">
    <citation type="submission" date="2018-08" db="EMBL/GenBank/DDBJ databases">
        <title>Genomic investigation of the strawberry pathogen Phytophthora fragariae indicates pathogenicity is determined by transcriptional variation in three key races.</title>
        <authorList>
            <person name="Adams T.M."/>
            <person name="Armitage A.D."/>
            <person name="Sobczyk M.K."/>
            <person name="Bates H.J."/>
            <person name="Dunwell J.M."/>
            <person name="Nellist C.F."/>
            <person name="Harrison R.J."/>
        </authorList>
    </citation>
    <scope>NUCLEOTIDE SEQUENCE [LARGE SCALE GENOMIC DNA]</scope>
    <source>
        <strain evidence="1 2">NOV-9</strain>
    </source>
</reference>
<dbReference type="AlphaFoldDB" id="A0A6A3D5R5"/>
<name>A0A6A3D5R5_9STRA</name>
<gene>
    <name evidence="1" type="ORF">PF009_g32998</name>
</gene>